<reference evidence="1 2" key="1">
    <citation type="submission" date="2014-02" db="EMBL/GenBank/DDBJ databases">
        <authorList>
            <person name="Sears C."/>
            <person name="Carroll K."/>
            <person name="Sack B.R."/>
            <person name="Qadri F."/>
            <person name="Myers L.L."/>
            <person name="Chung G.-T."/>
            <person name="Escheverria P."/>
            <person name="Fraser C.M."/>
            <person name="Sadzewicz L."/>
            <person name="Shefchek K.A."/>
            <person name="Tallon L."/>
            <person name="Das S.P."/>
            <person name="Daugherty S."/>
            <person name="Mongodin E.F."/>
        </authorList>
    </citation>
    <scope>NUCLEOTIDE SEQUENCE [LARGE SCALE GENOMIC DNA]</scope>
    <source>
        <strain evidence="2">3998T(B)3</strain>
    </source>
</reference>
<dbReference type="PATRIC" id="fig|1339316.3.peg.2829"/>
<gene>
    <name evidence="1" type="ORF">M125_2968</name>
</gene>
<evidence type="ECO:0000313" key="1">
    <source>
        <dbReference type="EMBL" id="EXY90357.1"/>
    </source>
</evidence>
<evidence type="ECO:0000313" key="2">
    <source>
        <dbReference type="Proteomes" id="UP000020773"/>
    </source>
</evidence>
<comment type="caution">
    <text evidence="1">The sequence shown here is derived from an EMBL/GenBank/DDBJ whole genome shotgun (WGS) entry which is preliminary data.</text>
</comment>
<protein>
    <recommendedName>
        <fullName evidence="3">Prophage tail endopeptidase domain-containing protein</fullName>
    </recommendedName>
</protein>
<name>A0A015U673_BACFG</name>
<dbReference type="EMBL" id="JGDB01000184">
    <property type="protein sequence ID" value="EXY90357.1"/>
    <property type="molecule type" value="Genomic_DNA"/>
</dbReference>
<evidence type="ECO:0008006" key="3">
    <source>
        <dbReference type="Google" id="ProtNLM"/>
    </source>
</evidence>
<organism evidence="1 2">
    <name type="scientific">Bacteroides fragilis str. 3998T(B)3</name>
    <dbReference type="NCBI Taxonomy" id="1339316"/>
    <lineage>
        <taxon>Bacteria</taxon>
        <taxon>Pseudomonadati</taxon>
        <taxon>Bacteroidota</taxon>
        <taxon>Bacteroidia</taxon>
        <taxon>Bacteroidales</taxon>
        <taxon>Bacteroidaceae</taxon>
        <taxon>Bacteroides</taxon>
    </lineage>
</organism>
<dbReference type="AlphaFoldDB" id="A0A015U673"/>
<dbReference type="Proteomes" id="UP000020773">
    <property type="component" value="Unassembled WGS sequence"/>
</dbReference>
<accession>A0A015U673</accession>
<sequence length="1258" mass="140263">MQVYDRNKEPRVVLCESDSSNQQVGVQEDDILTLSLTSYECVRLEPGDFVEFLGARFWLVEAYTPKQASTVEWQYNVKFYGTQSIVRQALMLSSENVPLEAYTAPAREQLAMVVKNLNRWMGNITDWKVGDCISTENLVIDYSGGTYVNEALNKISDAVGEGAEWWMEGMTVNLSRCEHDEPIDLGYDNGLLSIERDNADNVKFFTRLFPVGSTKNIDPEKYGHSRLQLPTGDKYVERNTEEFGVIEHYEAEAFEKIFPRRTGHVSVVSSEQAKNDDGTEFTVYYFTDESLNFNPNDYEIGGLVKHVVFQDGELAGRDFEVNYNASTKRFEIITTFPYDDDTQVPGGLLVPKTGDAYILYNIRMPDEYYPAAETEYGDAVGDFLETHSGMTDRSVFKCRTDYINLDQRGVVLTIGQRVRLVSDRYFPKTGYRESRITRITRNVQRPNEADIEISDVLSKTSQSRMQDSITTIRTEVKTATTTFPDIIKSWDNTLPTDNNLFSSRRSQKEFISKLKADTAKEIITYLKGVYFGRFEQGVNGGCVDGEGNAEFLTAVIRELLRSTKFVDGMLGEGFQLWMDKLTGLSNLTVDKVTIRQTLVALELLIEKVRSIGGQFIVSAANGKIKSVIREGDNYKIVFEQDNAFVEHDLMRCASFTGAIKGYWVEVSRSDSNGITVPVSEFSGVEPVAGDECVLMGNTENPLRQNLISIAATEDGQPRVDVLDGVKSKNFNGCLRVRFGNLDGIKDDRFPLDNQPHDNGLYGDNVYLRGTFILMTGEDILTKFEIVEGKISSAVEGLRKEFTEDKSYLDNASFGDGMNKWDTENEATFFLLGGKWIWVNDAPLSTKTDYACVRNDDGRVTVYICNKHIIQKHENFRFIPTYTDVNDEGEKRPEAVYLAFFYRVAKAGRLRIDFENADKTGFENFNMFTYDGELEVTDGYQIFNHSGLWNGTGDFKLSFTGEIYLYMLVLSTDRAEALAYKYKTLFEQSEKLIKIAASNFDKDGNIIESSQIVTKADMNLMASGLFDEHGHLVSGAGLITKKDAAGAFVVDENGNLKSLIGASVEGVKIKGDYITLEGLVTANNNFKILLDGSIETRNAKIYGTVYAYEGKIGGFTIESGRLYWKSGDYFGNDSRSLKLGVSQTGMEGIVDVSFNAATQGKFGVKAVGSNSGGAAIYASSKSSGQSYPISANTYAGYFDGGVHVNGNVYCGVILANEIGTSWGLGSDGTYSYTKGLTKDISFAGGVRWRFVNGLLIQYG</sequence>
<proteinExistence type="predicted"/>